<proteinExistence type="predicted"/>
<dbReference type="Pfam" id="PF04471">
    <property type="entry name" value="Mrr_cat"/>
    <property type="match status" value="1"/>
</dbReference>
<gene>
    <name evidence="2" type="ORF">MM171A00097_0076</name>
    <name evidence="3" type="ORF">MM171B00243_0030</name>
</gene>
<dbReference type="InterPro" id="IPR011856">
    <property type="entry name" value="tRNA_endonuc-like_dom_sf"/>
</dbReference>
<dbReference type="InterPro" id="IPR007560">
    <property type="entry name" value="Restrct_endonuc_IV_Mrr"/>
</dbReference>
<evidence type="ECO:0000313" key="3">
    <source>
        <dbReference type="EMBL" id="QJB04476.1"/>
    </source>
</evidence>
<keyword evidence="2" id="KW-0378">Hydrolase</keyword>
<name>A0A6H1Z7I9_9ZZZZ</name>
<keyword evidence="2" id="KW-0255">Endonuclease</keyword>
<sequence length="291" mass="32797">MTNEIADWERKKDWRFYVIKWLAQNTSSLEAASYDRIRSYALTIMPNLVDEELKEQLALFKRQGILEEKTGILGGHYWFITAKSQEKVKKVCGIPLRPVVTEGPPPVSPTPVYEDDLVSGDIAELFKDKGLERLVLLLLRKKGYLKTPKQPSAKFGKRETHMDVWAETPDGTLILVECKGLNGPVDLAAVRNFSDRVRDIREDQPANRRIDVWIVSAGELSPDAEGLCQTRGYRIINGLDLIREVFAYGILGIGMKDNRPYVVRPGERGVFLHSDDLKGKFGDPTIALGVT</sequence>
<keyword evidence="2" id="KW-0540">Nuclease</keyword>
<dbReference type="AlphaFoldDB" id="A0A6H1Z7I9"/>
<evidence type="ECO:0000259" key="1">
    <source>
        <dbReference type="Pfam" id="PF04471"/>
    </source>
</evidence>
<dbReference type="GO" id="GO:0003677">
    <property type="term" value="F:DNA binding"/>
    <property type="evidence" value="ECO:0007669"/>
    <property type="project" value="InterPro"/>
</dbReference>
<evidence type="ECO:0000313" key="2">
    <source>
        <dbReference type="EMBL" id="QJA43429.1"/>
    </source>
</evidence>
<dbReference type="GO" id="GO:0009307">
    <property type="term" value="P:DNA restriction-modification system"/>
    <property type="evidence" value="ECO:0007669"/>
    <property type="project" value="InterPro"/>
</dbReference>
<dbReference type="Gene3D" id="3.40.1350.10">
    <property type="match status" value="1"/>
</dbReference>
<protein>
    <submittedName>
        <fullName evidence="2">Putative restriction endonuclease</fullName>
    </submittedName>
</protein>
<dbReference type="SUPFAM" id="SSF52980">
    <property type="entry name" value="Restriction endonuclease-like"/>
    <property type="match status" value="1"/>
</dbReference>
<dbReference type="GO" id="GO:0004519">
    <property type="term" value="F:endonuclease activity"/>
    <property type="evidence" value="ECO:0007669"/>
    <property type="project" value="UniProtKB-KW"/>
</dbReference>
<reference evidence="2" key="1">
    <citation type="submission" date="2020-03" db="EMBL/GenBank/DDBJ databases">
        <title>The deep terrestrial virosphere.</title>
        <authorList>
            <person name="Holmfeldt K."/>
            <person name="Nilsson E."/>
            <person name="Simone D."/>
            <person name="Lopez-Fernandez M."/>
            <person name="Wu X."/>
            <person name="de Brujin I."/>
            <person name="Lundin D."/>
            <person name="Andersson A."/>
            <person name="Bertilsson S."/>
            <person name="Dopson M."/>
        </authorList>
    </citation>
    <scope>NUCLEOTIDE SEQUENCE</scope>
    <source>
        <strain evidence="2">MM171A00097</strain>
        <strain evidence="3">MM171B00243</strain>
    </source>
</reference>
<feature type="domain" description="Restriction endonuclease type IV Mrr" evidence="1">
    <location>
        <begin position="129"/>
        <end position="243"/>
    </location>
</feature>
<dbReference type="EMBL" id="MT143710">
    <property type="protein sequence ID" value="QJA43429.1"/>
    <property type="molecule type" value="Genomic_DNA"/>
</dbReference>
<accession>A0A6H1Z7I9</accession>
<organism evidence="2">
    <name type="scientific">viral metagenome</name>
    <dbReference type="NCBI Taxonomy" id="1070528"/>
    <lineage>
        <taxon>unclassified sequences</taxon>
        <taxon>metagenomes</taxon>
        <taxon>organismal metagenomes</taxon>
    </lineage>
</organism>
<dbReference type="EMBL" id="MT143883">
    <property type="protein sequence ID" value="QJB04476.1"/>
    <property type="molecule type" value="Genomic_DNA"/>
</dbReference>
<dbReference type="InterPro" id="IPR011335">
    <property type="entry name" value="Restrct_endonuc-II-like"/>
</dbReference>